<dbReference type="EMBL" id="CABFNQ020000748">
    <property type="protein sequence ID" value="CAH0033886.1"/>
    <property type="molecule type" value="Genomic_DNA"/>
</dbReference>
<evidence type="ECO:0000313" key="8">
    <source>
        <dbReference type="Proteomes" id="UP000696573"/>
    </source>
</evidence>
<dbReference type="InterPro" id="IPR036259">
    <property type="entry name" value="MFS_trans_sf"/>
</dbReference>
<dbReference type="GO" id="GO:0022857">
    <property type="term" value="F:transmembrane transporter activity"/>
    <property type="evidence" value="ECO:0007669"/>
    <property type="project" value="InterPro"/>
</dbReference>
<evidence type="ECO:0000313" key="7">
    <source>
        <dbReference type="EMBL" id="CAH0033886.1"/>
    </source>
</evidence>
<keyword evidence="3 5" id="KW-1133">Transmembrane helix</keyword>
<dbReference type="SUPFAM" id="SSF103473">
    <property type="entry name" value="MFS general substrate transporter"/>
    <property type="match status" value="1"/>
</dbReference>
<evidence type="ECO:0000256" key="2">
    <source>
        <dbReference type="ARBA" id="ARBA00022692"/>
    </source>
</evidence>
<gene>
    <name evidence="7" type="ORF">CRHIZ90672A_00006799</name>
</gene>
<dbReference type="Proteomes" id="UP000696573">
    <property type="component" value="Unassembled WGS sequence"/>
</dbReference>
<dbReference type="PANTHER" id="PTHR23502">
    <property type="entry name" value="MAJOR FACILITATOR SUPERFAMILY"/>
    <property type="match status" value="1"/>
</dbReference>
<comment type="caution">
    <text evidence="7">The sequence shown here is derived from an EMBL/GenBank/DDBJ whole genome shotgun (WGS) entry which is preliminary data.</text>
</comment>
<dbReference type="Gene3D" id="1.20.1250.20">
    <property type="entry name" value="MFS general substrate transporter like domains"/>
    <property type="match status" value="1"/>
</dbReference>
<feature type="transmembrane region" description="Helical" evidence="5">
    <location>
        <begin position="140"/>
        <end position="159"/>
    </location>
</feature>
<dbReference type="AlphaFoldDB" id="A0A9N9VUZ0"/>
<keyword evidence="8" id="KW-1185">Reference proteome</keyword>
<keyword evidence="4 5" id="KW-0472">Membrane</keyword>
<feature type="transmembrane region" description="Helical" evidence="5">
    <location>
        <begin position="75"/>
        <end position="94"/>
    </location>
</feature>
<reference evidence="7" key="1">
    <citation type="submission" date="2021-10" db="EMBL/GenBank/DDBJ databases">
        <authorList>
            <person name="Piombo E."/>
        </authorList>
    </citation>
    <scope>NUCLEOTIDE SEQUENCE</scope>
</reference>
<dbReference type="PANTHER" id="PTHR23502:SF26">
    <property type="entry name" value="MAJOR FACILITATOR SUPERFAMILY (MFS) PROFILE DOMAIN-CONTAINING PROTEIN"/>
    <property type="match status" value="1"/>
</dbReference>
<keyword evidence="2 5" id="KW-0812">Transmembrane</keyword>
<evidence type="ECO:0000256" key="1">
    <source>
        <dbReference type="ARBA" id="ARBA00004141"/>
    </source>
</evidence>
<feature type="transmembrane region" description="Helical" evidence="5">
    <location>
        <begin position="106"/>
        <end position="128"/>
    </location>
</feature>
<dbReference type="GO" id="GO:0005886">
    <property type="term" value="C:plasma membrane"/>
    <property type="evidence" value="ECO:0007669"/>
    <property type="project" value="TreeGrafter"/>
</dbReference>
<evidence type="ECO:0000256" key="4">
    <source>
        <dbReference type="ARBA" id="ARBA00023136"/>
    </source>
</evidence>
<evidence type="ECO:0000256" key="5">
    <source>
        <dbReference type="SAM" id="Phobius"/>
    </source>
</evidence>
<comment type="subcellular location">
    <subcellularLocation>
        <location evidence="1">Membrane</location>
        <topology evidence="1">Multi-pass membrane protein</topology>
    </subcellularLocation>
</comment>
<feature type="transmembrane region" description="Helical" evidence="5">
    <location>
        <begin position="230"/>
        <end position="249"/>
    </location>
</feature>
<dbReference type="InterPro" id="IPR020846">
    <property type="entry name" value="MFS_dom"/>
</dbReference>
<feature type="transmembrane region" description="Helical" evidence="5">
    <location>
        <begin position="509"/>
        <end position="527"/>
    </location>
</feature>
<dbReference type="InterPro" id="IPR011701">
    <property type="entry name" value="MFS"/>
</dbReference>
<proteinExistence type="predicted"/>
<dbReference type="OrthoDB" id="440553at2759"/>
<evidence type="ECO:0000259" key="6">
    <source>
        <dbReference type="PROSITE" id="PS50850"/>
    </source>
</evidence>
<protein>
    <recommendedName>
        <fullName evidence="6">Major facilitator superfamily (MFS) profile domain-containing protein</fullName>
    </recommendedName>
</protein>
<dbReference type="PROSITE" id="PS50850">
    <property type="entry name" value="MFS"/>
    <property type="match status" value="1"/>
</dbReference>
<feature type="transmembrane region" description="Helical" evidence="5">
    <location>
        <begin position="405"/>
        <end position="425"/>
    </location>
</feature>
<sequence>MDVNFTHFPKTSSHPLQSISAVPSAAASSITVGNGTGYFTDEERDAVLLAQLPPSRGNSDSPPYHIFTRRQKWNLVYLVSLAGSFSPLSSNIYFPAVDTIATELGVSASLVALTITVYMVVQGIAPSIFGAVSDTGGRRLAFVLTLSVYTASNLALAFTSNYPMLMVLRGLQAAGSAATISISAGVISDIADPNERGGFMGTNAGIRMTGQAIGPIIGGALNSAWDFRSIFWLLFSMSISVLLGLLVFLPETQRTVAGNGSIPLSGFKKPFTYWIQPPKEWATESKQTLEPSKVRPSLKEVFAPLGYIFEKDIAALLSWGAIVYTAWSMVTSSTTTALLRGYPFLNQWQIGLCFLPNGLGCVLGSLSTGRLLDRSFKSVEEQYKKERRVSTVNIKKDREFPFERARLPMVPYFSIAFVISMALYGPSFELNDIHRFQSSNLAAPLILQFFIAFTSTAIFNVNSTMLIDCFPDRSASATALNNLCRCLLGAAGVSAIQPMIDAMKLRNSFLILAGVVIIFSPLIWIEWRWGQSWRQERERKKMVIST</sequence>
<feature type="domain" description="Major facilitator superfamily (MFS) profile" evidence="6">
    <location>
        <begin position="75"/>
        <end position="531"/>
    </location>
</feature>
<organism evidence="7 8">
    <name type="scientific">Clonostachys rhizophaga</name>
    <dbReference type="NCBI Taxonomy" id="160324"/>
    <lineage>
        <taxon>Eukaryota</taxon>
        <taxon>Fungi</taxon>
        <taxon>Dikarya</taxon>
        <taxon>Ascomycota</taxon>
        <taxon>Pezizomycotina</taxon>
        <taxon>Sordariomycetes</taxon>
        <taxon>Hypocreomycetidae</taxon>
        <taxon>Hypocreales</taxon>
        <taxon>Bionectriaceae</taxon>
        <taxon>Clonostachys</taxon>
    </lineage>
</organism>
<feature type="transmembrane region" description="Helical" evidence="5">
    <location>
        <begin position="445"/>
        <end position="467"/>
    </location>
</feature>
<evidence type="ECO:0000256" key="3">
    <source>
        <dbReference type="ARBA" id="ARBA00022989"/>
    </source>
</evidence>
<accession>A0A9N9VUZ0</accession>
<name>A0A9N9VUZ0_9HYPO</name>
<dbReference type="Pfam" id="PF07690">
    <property type="entry name" value="MFS_1"/>
    <property type="match status" value="1"/>
</dbReference>
<dbReference type="Gene3D" id="1.20.1720.10">
    <property type="entry name" value="Multidrug resistance protein D"/>
    <property type="match status" value="1"/>
</dbReference>